<protein>
    <submittedName>
        <fullName evidence="1">Uncharacterized protein</fullName>
    </submittedName>
</protein>
<organism evidence="1">
    <name type="scientific">marine metagenome</name>
    <dbReference type="NCBI Taxonomy" id="408172"/>
    <lineage>
        <taxon>unclassified sequences</taxon>
        <taxon>metagenomes</taxon>
        <taxon>ecological metagenomes</taxon>
    </lineage>
</organism>
<reference evidence="1" key="1">
    <citation type="submission" date="2018-05" db="EMBL/GenBank/DDBJ databases">
        <authorList>
            <person name="Lanie J.A."/>
            <person name="Ng W.-L."/>
            <person name="Kazmierczak K.M."/>
            <person name="Andrzejewski T.M."/>
            <person name="Davidsen T.M."/>
            <person name="Wayne K.J."/>
            <person name="Tettelin H."/>
            <person name="Glass J.I."/>
            <person name="Rusch D."/>
            <person name="Podicherti R."/>
            <person name="Tsui H.-C.T."/>
            <person name="Winkler M.E."/>
        </authorList>
    </citation>
    <scope>NUCLEOTIDE SEQUENCE</scope>
</reference>
<dbReference type="EMBL" id="UINC01154295">
    <property type="protein sequence ID" value="SVD49496.1"/>
    <property type="molecule type" value="Genomic_DNA"/>
</dbReference>
<proteinExistence type="predicted"/>
<gene>
    <name evidence="1" type="ORF">METZ01_LOCUS402350</name>
</gene>
<feature type="non-terminal residue" evidence="1">
    <location>
        <position position="111"/>
    </location>
</feature>
<dbReference type="AlphaFoldDB" id="A0A382VSD3"/>
<accession>A0A382VSD3</accession>
<sequence>MAKGSLRVNGIIVDADGEIKASSGDAIVIREDDGSSVITVDTGGRALIGSTFTADAIYGVTPGLQVEGIAANSSAMSIFRNSNDGNPAHLILGQSRGGAVGGDTIVADNDE</sequence>
<name>A0A382VSD3_9ZZZZ</name>
<evidence type="ECO:0000313" key="1">
    <source>
        <dbReference type="EMBL" id="SVD49496.1"/>
    </source>
</evidence>